<dbReference type="STRING" id="5888.A0BKL4"/>
<dbReference type="Proteomes" id="UP000000600">
    <property type="component" value="Unassembled WGS sequence"/>
</dbReference>
<dbReference type="GO" id="GO:0016787">
    <property type="term" value="F:hydrolase activity"/>
    <property type="evidence" value="ECO:0007669"/>
    <property type="project" value="UniProtKB-KW"/>
</dbReference>
<protein>
    <recommendedName>
        <fullName evidence="4">Helicase C-terminal domain-containing protein</fullName>
    </recommendedName>
</protein>
<dbReference type="GeneID" id="5012263"/>
<dbReference type="InterPro" id="IPR049730">
    <property type="entry name" value="SNF2/RAD54-like_C"/>
</dbReference>
<evidence type="ECO:0000256" key="1">
    <source>
        <dbReference type="ARBA" id="ARBA00022801"/>
    </source>
</evidence>
<gene>
    <name evidence="2" type="ORF">GSPATT00029712001</name>
</gene>
<dbReference type="EMBL" id="CT868000">
    <property type="protein sequence ID" value="CAK59081.1"/>
    <property type="molecule type" value="Genomic_DNA"/>
</dbReference>
<dbReference type="HOGENOM" id="CLU_2459539_0_0_1"/>
<dbReference type="PANTHER" id="PTHR10799">
    <property type="entry name" value="SNF2/RAD54 HELICASE FAMILY"/>
    <property type="match status" value="1"/>
</dbReference>
<dbReference type="AlphaFoldDB" id="A0BKL4"/>
<accession>A0BKL4</accession>
<dbReference type="InParanoid" id="A0BKL4"/>
<sequence>MHIKVQEQQHHRQTFQNYLNFRKYKYCRLDGSAPINVRDENIQGVFRILIQAFLYNFDRDYNPQLVQQAMDRTHRIGQKKKIMLYRSKS</sequence>
<dbReference type="OrthoDB" id="448448at2759"/>
<keyword evidence="3" id="KW-1185">Reference proteome</keyword>
<name>A0BKL4_PARTE</name>
<dbReference type="KEGG" id="ptm:GSPATT00029712001"/>
<dbReference type="SUPFAM" id="SSF52540">
    <property type="entry name" value="P-loop containing nucleoside triphosphate hydrolases"/>
    <property type="match status" value="1"/>
</dbReference>
<keyword evidence="1" id="KW-0378">Hydrolase</keyword>
<organism evidence="2 3">
    <name type="scientific">Paramecium tetraurelia</name>
    <dbReference type="NCBI Taxonomy" id="5888"/>
    <lineage>
        <taxon>Eukaryota</taxon>
        <taxon>Sar</taxon>
        <taxon>Alveolata</taxon>
        <taxon>Ciliophora</taxon>
        <taxon>Intramacronucleata</taxon>
        <taxon>Oligohymenophorea</taxon>
        <taxon>Peniculida</taxon>
        <taxon>Parameciidae</taxon>
        <taxon>Paramecium</taxon>
    </lineage>
</organism>
<dbReference type="RefSeq" id="XP_001426479.1">
    <property type="nucleotide sequence ID" value="XM_001426442.1"/>
</dbReference>
<reference evidence="2 3" key="1">
    <citation type="journal article" date="2006" name="Nature">
        <title>Global trends of whole-genome duplications revealed by the ciliate Paramecium tetraurelia.</title>
        <authorList>
            <consortium name="Genoscope"/>
            <person name="Aury J.-M."/>
            <person name="Jaillon O."/>
            <person name="Duret L."/>
            <person name="Noel B."/>
            <person name="Jubin C."/>
            <person name="Porcel B.M."/>
            <person name="Segurens B."/>
            <person name="Daubin V."/>
            <person name="Anthouard V."/>
            <person name="Aiach N."/>
            <person name="Arnaiz O."/>
            <person name="Billaut A."/>
            <person name="Beisson J."/>
            <person name="Blanc I."/>
            <person name="Bouhouche K."/>
            <person name="Camara F."/>
            <person name="Duharcourt S."/>
            <person name="Guigo R."/>
            <person name="Gogendeau D."/>
            <person name="Katinka M."/>
            <person name="Keller A.-M."/>
            <person name="Kissmehl R."/>
            <person name="Klotz C."/>
            <person name="Koll F."/>
            <person name="Le Moue A."/>
            <person name="Lepere C."/>
            <person name="Malinsky S."/>
            <person name="Nowacki M."/>
            <person name="Nowak J.K."/>
            <person name="Plattner H."/>
            <person name="Poulain J."/>
            <person name="Ruiz F."/>
            <person name="Serrano V."/>
            <person name="Zagulski M."/>
            <person name="Dessen P."/>
            <person name="Betermier M."/>
            <person name="Weissenbach J."/>
            <person name="Scarpelli C."/>
            <person name="Schachter V."/>
            <person name="Sperling L."/>
            <person name="Meyer E."/>
            <person name="Cohen J."/>
            <person name="Wincker P."/>
        </authorList>
    </citation>
    <scope>NUCLEOTIDE SEQUENCE [LARGE SCALE GENOMIC DNA]</scope>
    <source>
        <strain evidence="2 3">Stock d4-2</strain>
    </source>
</reference>
<dbReference type="CDD" id="cd18793">
    <property type="entry name" value="SF2_C_SNF"/>
    <property type="match status" value="1"/>
</dbReference>
<evidence type="ECO:0000313" key="3">
    <source>
        <dbReference type="Proteomes" id="UP000000600"/>
    </source>
</evidence>
<dbReference type="Gene3D" id="3.40.50.300">
    <property type="entry name" value="P-loop containing nucleotide triphosphate hydrolases"/>
    <property type="match status" value="1"/>
</dbReference>
<evidence type="ECO:0000313" key="2">
    <source>
        <dbReference type="EMBL" id="CAK59081.1"/>
    </source>
</evidence>
<dbReference type="eggNOG" id="KOG0385">
    <property type="taxonomic scope" value="Eukaryota"/>
</dbReference>
<evidence type="ECO:0008006" key="4">
    <source>
        <dbReference type="Google" id="ProtNLM"/>
    </source>
</evidence>
<proteinExistence type="predicted"/>
<dbReference type="InterPro" id="IPR027417">
    <property type="entry name" value="P-loop_NTPase"/>
</dbReference>